<feature type="transmembrane region" description="Helical" evidence="1">
    <location>
        <begin position="192"/>
        <end position="211"/>
    </location>
</feature>
<proteinExistence type="predicted"/>
<organism evidence="2 3">
    <name type="scientific">Heterodera trifolii</name>
    <dbReference type="NCBI Taxonomy" id="157864"/>
    <lineage>
        <taxon>Eukaryota</taxon>
        <taxon>Metazoa</taxon>
        <taxon>Ecdysozoa</taxon>
        <taxon>Nematoda</taxon>
        <taxon>Chromadorea</taxon>
        <taxon>Rhabditida</taxon>
        <taxon>Tylenchina</taxon>
        <taxon>Tylenchomorpha</taxon>
        <taxon>Tylenchoidea</taxon>
        <taxon>Heteroderidae</taxon>
        <taxon>Heteroderinae</taxon>
        <taxon>Heterodera</taxon>
    </lineage>
</organism>
<feature type="transmembrane region" description="Helical" evidence="1">
    <location>
        <begin position="147"/>
        <end position="180"/>
    </location>
</feature>
<evidence type="ECO:0000256" key="1">
    <source>
        <dbReference type="SAM" id="Phobius"/>
    </source>
</evidence>
<accession>A0ABD2KN14</accession>
<reference evidence="2 3" key="1">
    <citation type="submission" date="2024-10" db="EMBL/GenBank/DDBJ databases">
        <authorList>
            <person name="Kim D."/>
        </authorList>
    </citation>
    <scope>NUCLEOTIDE SEQUENCE [LARGE SCALE GENOMIC DNA]</scope>
    <source>
        <strain evidence="2">BH-2024</strain>
    </source>
</reference>
<keyword evidence="1" id="KW-0812">Transmembrane</keyword>
<keyword evidence="3" id="KW-1185">Reference proteome</keyword>
<comment type="caution">
    <text evidence="2">The sequence shown here is derived from an EMBL/GenBank/DDBJ whole genome shotgun (WGS) entry which is preliminary data.</text>
</comment>
<keyword evidence="1" id="KW-0472">Membrane</keyword>
<feature type="transmembrane region" description="Helical" evidence="1">
    <location>
        <begin position="42"/>
        <end position="63"/>
    </location>
</feature>
<keyword evidence="1" id="KW-1133">Transmembrane helix</keyword>
<feature type="transmembrane region" description="Helical" evidence="1">
    <location>
        <begin position="340"/>
        <end position="359"/>
    </location>
</feature>
<evidence type="ECO:0000313" key="3">
    <source>
        <dbReference type="Proteomes" id="UP001620626"/>
    </source>
</evidence>
<dbReference type="Proteomes" id="UP001620626">
    <property type="component" value="Unassembled WGS sequence"/>
</dbReference>
<dbReference type="PANTHER" id="PTHR10796:SF97">
    <property type="entry name" value="SSD DOMAIN-CONTAINING PROTEIN"/>
    <property type="match status" value="1"/>
</dbReference>
<feature type="transmembrane region" description="Helical" evidence="1">
    <location>
        <begin position="12"/>
        <end position="36"/>
    </location>
</feature>
<evidence type="ECO:0000313" key="2">
    <source>
        <dbReference type="EMBL" id="KAL3104341.1"/>
    </source>
</evidence>
<dbReference type="PANTHER" id="PTHR10796">
    <property type="entry name" value="PATCHED-RELATED"/>
    <property type="match status" value="1"/>
</dbReference>
<protein>
    <submittedName>
        <fullName evidence="2">Uncharacterized protein</fullName>
    </submittedName>
</protein>
<name>A0ABD2KN14_9BILA</name>
<feature type="transmembrane region" description="Helical" evidence="1">
    <location>
        <begin position="295"/>
        <end position="328"/>
    </location>
</feature>
<dbReference type="EMBL" id="JBICBT010000716">
    <property type="protein sequence ID" value="KAL3104341.1"/>
    <property type="molecule type" value="Genomic_DNA"/>
</dbReference>
<dbReference type="InterPro" id="IPR051697">
    <property type="entry name" value="Patched_domain-protein"/>
</dbReference>
<gene>
    <name evidence="2" type="ORF">niasHT_029126</name>
</gene>
<dbReference type="AlphaFoldDB" id="A0ABD2KN14"/>
<sequence length="444" mass="48459">MGFVCFLFLNSMFTVAIASGCVLSICCGILGILSWLKTDLDPITMASCLSTSLCVSSLLLVHLHMATVFVRTMVVPLCHVTSCQKKDNCPLYAAKTMTSSLRRVNGLELSLCHHTNPLPLCHETTCQQKVNCQLYAAKMMTSSQRGLCMGFVCFLFLNSMFTVAIASGCVLSICCGILGILSWLKTDLDPITMASCLSTSLCVSSLLLVHLHMATVFVRTMVVPLCHVTSCQKKDNCPLYAAKTMTSSLRRVNGLELSLCHHTNPLPLCHETTCQQKVNCQLYAAKMMTSSQRGLCMGFVCFLFLNSMFTVAIASGCVLSICCGILGILSWLKTDLDPITMASCLSTSLCVSSLLLVHLHMATVFVRTMVVPLCHVTSCQKKDNCPLYAAKTMTSSLRRVNGLELSLCHHTNPLPLCHETTCQQKVNCQLYAAKMMTSSQRGVL</sequence>